<name>A0A2M7Z7H6_9BACT</name>
<dbReference type="UniPathway" id="UPA00074">
    <property type="reaction ID" value="UER00132"/>
</dbReference>
<dbReference type="PROSITE" id="PS00163">
    <property type="entry name" value="FUMARATE_LYASES"/>
    <property type="match status" value="1"/>
</dbReference>
<dbReference type="InterPro" id="IPR024083">
    <property type="entry name" value="Fumarase/histidase_N"/>
</dbReference>
<comment type="catalytic activity">
    <reaction evidence="8">
        <text>(2S)-2-[5-amino-1-(5-phospho-beta-D-ribosyl)imidazole-4-carboxamido]succinate = 5-amino-1-(5-phospho-beta-D-ribosyl)imidazole-4-carboxamide + fumarate</text>
        <dbReference type="Rhea" id="RHEA:23920"/>
        <dbReference type="ChEBI" id="CHEBI:29806"/>
        <dbReference type="ChEBI" id="CHEBI:58443"/>
        <dbReference type="ChEBI" id="CHEBI:58475"/>
        <dbReference type="EC" id="4.3.2.2"/>
    </reaction>
    <physiologicalReaction direction="left-to-right" evidence="8">
        <dbReference type="Rhea" id="RHEA:23921"/>
    </physiologicalReaction>
</comment>
<sequence length="464" mass="53023">MESILAISPIDGRYKNKTVELSRFCSEFGLISYRVKVEIEYLMMLSGHIQIGLRLFTDEEKFILRKLKNLSVEEASIVKQIEESGYGNLQPTRHDVKSVEYFLKDFLKHSSLSDVLEWIHFGLTSEDINNISYALMLRDSLSSVILPFLENIVQEISNFALSNKSVSILARTHGQPASPTTFGKEFKVYLSRLERQLEIIKKNKILVKLNGATGNYNAHYCAYPNVDWIKFSTDFVEALNTNEYIKLELNPLTTQIEPQDSFVEIFDALRITNTILIDFSQDLWRYISDDWLTQKTVAGEVGSSTMPHKVNPIDFENAEGNLGLANSFFSFFGQKLPISRLQRDLSSSTVQRNFGVAFSHCLIAYKSILKGLSKITVNNKKVEDELEKHPEILTEAIQTILRREGVKDPYEQLKKLSRGTGEMRLVDLHLFISQLEINDNIKRELKCLLPSSYIGLAEQLTNLK</sequence>
<comment type="similarity">
    <text evidence="3 13">Belongs to the lyase 1 family. Adenylosuccinate lyase subfamily.</text>
</comment>
<evidence type="ECO:0000259" key="14">
    <source>
        <dbReference type="Pfam" id="PF00206"/>
    </source>
</evidence>
<evidence type="ECO:0000256" key="11">
    <source>
        <dbReference type="ARBA" id="ARBA00049115"/>
    </source>
</evidence>
<evidence type="ECO:0000256" key="7">
    <source>
        <dbReference type="ARBA" id="ARBA00023239"/>
    </source>
</evidence>
<dbReference type="GO" id="GO:0004018">
    <property type="term" value="F:N6-(1,2-dicarboxyethyl)AMP AMP-lyase (fumarate-forming) activity"/>
    <property type="evidence" value="ECO:0007669"/>
    <property type="project" value="UniProtKB-UniRule"/>
</dbReference>
<gene>
    <name evidence="16" type="ORF">CO137_00840</name>
</gene>
<dbReference type="NCBIfam" id="TIGR00928">
    <property type="entry name" value="purB"/>
    <property type="match status" value="1"/>
</dbReference>
<dbReference type="InterPro" id="IPR004769">
    <property type="entry name" value="Pur_lyase"/>
</dbReference>
<proteinExistence type="inferred from homology"/>
<dbReference type="PANTHER" id="PTHR43411:SF1">
    <property type="entry name" value="ADENYLOSUCCINATE LYASE"/>
    <property type="match status" value="1"/>
</dbReference>
<feature type="domain" description="Adenylosuccinate lyase PurB C-terminal" evidence="15">
    <location>
        <begin position="339"/>
        <end position="454"/>
    </location>
</feature>
<evidence type="ECO:0000256" key="8">
    <source>
        <dbReference type="ARBA" id="ARBA00024477"/>
    </source>
</evidence>
<organism evidence="16 17">
    <name type="scientific">Candidatus Magasanikbacteria bacterium CG_4_9_14_3_um_filter_32_9</name>
    <dbReference type="NCBI Taxonomy" id="1974644"/>
    <lineage>
        <taxon>Bacteria</taxon>
        <taxon>Candidatus Magasanikiibacteriota</taxon>
    </lineage>
</organism>
<dbReference type="GO" id="GO:0006189">
    <property type="term" value="P:'de novo' IMP biosynthetic process"/>
    <property type="evidence" value="ECO:0007669"/>
    <property type="project" value="UniProtKB-UniPathway"/>
</dbReference>
<evidence type="ECO:0000313" key="16">
    <source>
        <dbReference type="EMBL" id="PJA90222.1"/>
    </source>
</evidence>
<comment type="function">
    <text evidence="9">Catalyzes two reactions in de novo purine nucleotide biosynthesis. Catalyzes the breakdown of 5-aminoimidazole- (N-succinylocarboxamide) ribotide (SAICAR or 2-[5-amino-1-(5-phospho-beta-D-ribosyl)imidazole-4-carboxamido]succinate) to 5-aminoimidazole-4-carboxamide ribotide (AICAR or 5-amino-1-(5-phospho-beta-D-ribosyl)imidazole-4-carboxamide) and fumarate, and of adenylosuccinate (ADS or N(6)-(1,2-dicarboxyethyl)-AMP) to adenosine monophosphate (AMP) and fumarate.</text>
</comment>
<evidence type="ECO:0000256" key="1">
    <source>
        <dbReference type="ARBA" id="ARBA00004706"/>
    </source>
</evidence>
<comment type="pathway">
    <text evidence="1 13">Purine metabolism; IMP biosynthesis via de novo pathway; 5-amino-1-(5-phospho-D-ribosyl)imidazole-4-carboxamide from 5-amino-1-(5-phospho-D-ribosyl)imidazole-4-carboxylate: step 2/2.</text>
</comment>
<dbReference type="Pfam" id="PF08328">
    <property type="entry name" value="ASL_C"/>
    <property type="match status" value="1"/>
</dbReference>
<comment type="caution">
    <text evidence="16">The sequence shown here is derived from an EMBL/GenBank/DDBJ whole genome shotgun (WGS) entry which is preliminary data.</text>
</comment>
<reference evidence="17" key="1">
    <citation type="submission" date="2017-09" db="EMBL/GenBank/DDBJ databases">
        <title>Depth-based differentiation of microbial function through sediment-hosted aquifers and enrichment of novel symbionts in the deep terrestrial subsurface.</title>
        <authorList>
            <person name="Probst A.J."/>
            <person name="Ladd B."/>
            <person name="Jarett J.K."/>
            <person name="Geller-Mcgrath D.E."/>
            <person name="Sieber C.M.K."/>
            <person name="Emerson J.B."/>
            <person name="Anantharaman K."/>
            <person name="Thomas B.C."/>
            <person name="Malmstrom R."/>
            <person name="Stieglmeier M."/>
            <person name="Klingl A."/>
            <person name="Woyke T."/>
            <person name="Ryan C.M."/>
            <person name="Banfield J.F."/>
        </authorList>
    </citation>
    <scope>NUCLEOTIDE SEQUENCE [LARGE SCALE GENOMIC DNA]</scope>
</reference>
<dbReference type="InterPro" id="IPR047136">
    <property type="entry name" value="PurB_bact"/>
</dbReference>
<evidence type="ECO:0000256" key="10">
    <source>
        <dbReference type="ARBA" id="ARBA00030717"/>
    </source>
</evidence>
<dbReference type="Gene3D" id="1.10.275.10">
    <property type="entry name" value="Fumarase/aspartase (N-terminal domain)"/>
    <property type="match status" value="1"/>
</dbReference>
<evidence type="ECO:0000256" key="13">
    <source>
        <dbReference type="RuleBase" id="RU361172"/>
    </source>
</evidence>
<keyword evidence="7 13" id="KW-0456">Lyase</keyword>
<dbReference type="Gene3D" id="1.10.40.30">
    <property type="entry name" value="Fumarase/aspartase (C-terminal domain)"/>
    <property type="match status" value="1"/>
</dbReference>
<comment type="catalytic activity">
    <reaction evidence="11">
        <text>N(6)-(1,2-dicarboxyethyl)-AMP = fumarate + AMP</text>
        <dbReference type="Rhea" id="RHEA:16853"/>
        <dbReference type="ChEBI" id="CHEBI:29806"/>
        <dbReference type="ChEBI" id="CHEBI:57567"/>
        <dbReference type="ChEBI" id="CHEBI:456215"/>
        <dbReference type="EC" id="4.3.2.2"/>
    </reaction>
    <physiologicalReaction direction="left-to-right" evidence="11">
        <dbReference type="Rhea" id="RHEA:16854"/>
    </physiologicalReaction>
</comment>
<dbReference type="AlphaFoldDB" id="A0A2M7Z7H6"/>
<dbReference type="Proteomes" id="UP000230843">
    <property type="component" value="Unassembled WGS sequence"/>
</dbReference>
<evidence type="ECO:0000259" key="15">
    <source>
        <dbReference type="Pfam" id="PF08328"/>
    </source>
</evidence>
<keyword evidence="6 13" id="KW-0658">Purine biosynthesis</keyword>
<dbReference type="NCBIfam" id="NF006764">
    <property type="entry name" value="PRK09285.1"/>
    <property type="match status" value="1"/>
</dbReference>
<dbReference type="InterPro" id="IPR022761">
    <property type="entry name" value="Fumarate_lyase_N"/>
</dbReference>
<comment type="pathway">
    <text evidence="2 13">Purine metabolism; AMP biosynthesis via de novo pathway; AMP from IMP: step 2/2.</text>
</comment>
<evidence type="ECO:0000256" key="2">
    <source>
        <dbReference type="ARBA" id="ARBA00004734"/>
    </source>
</evidence>
<dbReference type="UniPathway" id="UPA00075">
    <property type="reaction ID" value="UER00336"/>
</dbReference>
<dbReference type="InterPro" id="IPR013539">
    <property type="entry name" value="PurB_C"/>
</dbReference>
<dbReference type="GO" id="GO:0070626">
    <property type="term" value="F:(S)-2-(5-amino-1-(5-phospho-D-ribosyl)imidazole-4-carboxamido) succinate lyase (fumarate-forming) activity"/>
    <property type="evidence" value="ECO:0007669"/>
    <property type="project" value="RHEA"/>
</dbReference>
<evidence type="ECO:0000256" key="6">
    <source>
        <dbReference type="ARBA" id="ARBA00022755"/>
    </source>
</evidence>
<evidence type="ECO:0000256" key="4">
    <source>
        <dbReference type="ARBA" id="ARBA00012339"/>
    </source>
</evidence>
<dbReference type="PRINTS" id="PR00149">
    <property type="entry name" value="FUMRATELYASE"/>
</dbReference>
<evidence type="ECO:0000256" key="12">
    <source>
        <dbReference type="NCBIfam" id="TIGR00928"/>
    </source>
</evidence>
<dbReference type="SUPFAM" id="SSF48557">
    <property type="entry name" value="L-aspartase-like"/>
    <property type="match status" value="1"/>
</dbReference>
<feature type="domain" description="Fumarate lyase N-terminal" evidence="14">
    <location>
        <begin position="94"/>
        <end position="320"/>
    </location>
</feature>
<dbReference type="InterPro" id="IPR000362">
    <property type="entry name" value="Fumarate_lyase_fam"/>
</dbReference>
<protein>
    <recommendedName>
        <fullName evidence="5 12">Adenylosuccinate lyase</fullName>
        <shortName evidence="13">ASL</shortName>
        <ecNumber evidence="4 12">4.3.2.2</ecNumber>
    </recommendedName>
    <alternativeName>
        <fullName evidence="10 13">Adenylosuccinase</fullName>
    </alternativeName>
</protein>
<dbReference type="InterPro" id="IPR008948">
    <property type="entry name" value="L-Aspartase-like"/>
</dbReference>
<evidence type="ECO:0000313" key="17">
    <source>
        <dbReference type="Proteomes" id="UP000230843"/>
    </source>
</evidence>
<dbReference type="EC" id="4.3.2.2" evidence="4 12"/>
<dbReference type="Pfam" id="PF00206">
    <property type="entry name" value="Lyase_1"/>
    <property type="match status" value="1"/>
</dbReference>
<evidence type="ECO:0000256" key="3">
    <source>
        <dbReference type="ARBA" id="ARBA00008273"/>
    </source>
</evidence>
<dbReference type="EMBL" id="PFVJ01000019">
    <property type="protein sequence ID" value="PJA90222.1"/>
    <property type="molecule type" value="Genomic_DNA"/>
</dbReference>
<evidence type="ECO:0000256" key="9">
    <source>
        <dbReference type="ARBA" id="ARBA00025012"/>
    </source>
</evidence>
<dbReference type="PANTHER" id="PTHR43411">
    <property type="entry name" value="ADENYLOSUCCINATE LYASE"/>
    <property type="match status" value="1"/>
</dbReference>
<accession>A0A2M7Z7H6</accession>
<dbReference type="GO" id="GO:0044208">
    <property type="term" value="P:'de novo' AMP biosynthetic process"/>
    <property type="evidence" value="ECO:0007669"/>
    <property type="project" value="UniProtKB-UniPathway"/>
</dbReference>
<evidence type="ECO:0000256" key="5">
    <source>
        <dbReference type="ARBA" id="ARBA00017058"/>
    </source>
</evidence>
<dbReference type="InterPro" id="IPR020557">
    <property type="entry name" value="Fumarate_lyase_CS"/>
</dbReference>
<dbReference type="Gene3D" id="1.20.200.10">
    <property type="entry name" value="Fumarase/aspartase (Central domain)"/>
    <property type="match status" value="1"/>
</dbReference>